<feature type="compositionally biased region" description="Basic and acidic residues" evidence="7">
    <location>
        <begin position="487"/>
        <end position="496"/>
    </location>
</feature>
<dbReference type="FunFam" id="1.10.150.60:FF:000004">
    <property type="entry name" value="AT-rich interactive domain-containing protein 5B"/>
    <property type="match status" value="1"/>
</dbReference>
<reference evidence="9" key="3">
    <citation type="submission" date="2025-09" db="UniProtKB">
        <authorList>
            <consortium name="Ensembl"/>
        </authorList>
    </citation>
    <scope>IDENTIFICATION</scope>
</reference>
<gene>
    <name evidence="9" type="primary">LOC108924978</name>
</gene>
<proteinExistence type="predicted"/>
<dbReference type="OrthoDB" id="1938591at2759"/>
<feature type="region of interest" description="Disordered" evidence="7">
    <location>
        <begin position="336"/>
        <end position="369"/>
    </location>
</feature>
<dbReference type="Pfam" id="PF01388">
    <property type="entry name" value="ARID"/>
    <property type="match status" value="1"/>
</dbReference>
<feature type="compositionally biased region" description="Basic and acidic residues" evidence="7">
    <location>
        <begin position="441"/>
        <end position="462"/>
    </location>
</feature>
<dbReference type="GO" id="GO:0005634">
    <property type="term" value="C:nucleus"/>
    <property type="evidence" value="ECO:0007669"/>
    <property type="project" value="UniProtKB-SubCell"/>
</dbReference>
<evidence type="ECO:0000256" key="6">
    <source>
        <dbReference type="ARBA" id="ARBA00023242"/>
    </source>
</evidence>
<keyword evidence="3" id="KW-0238">DNA-binding</keyword>
<dbReference type="SMART" id="SM01014">
    <property type="entry name" value="ARID"/>
    <property type="match status" value="1"/>
</dbReference>
<keyword evidence="5" id="KW-0804">Transcription</keyword>
<organism evidence="9 10">
    <name type="scientific">Scleropages formosus</name>
    <name type="common">Asian bonytongue</name>
    <name type="synonym">Osteoglossum formosum</name>
    <dbReference type="NCBI Taxonomy" id="113540"/>
    <lineage>
        <taxon>Eukaryota</taxon>
        <taxon>Metazoa</taxon>
        <taxon>Chordata</taxon>
        <taxon>Craniata</taxon>
        <taxon>Vertebrata</taxon>
        <taxon>Euteleostomi</taxon>
        <taxon>Actinopterygii</taxon>
        <taxon>Neopterygii</taxon>
        <taxon>Teleostei</taxon>
        <taxon>Osteoglossocephala</taxon>
        <taxon>Osteoglossomorpha</taxon>
        <taxon>Osteoglossiformes</taxon>
        <taxon>Osteoglossidae</taxon>
        <taxon>Scleropages</taxon>
    </lineage>
</organism>
<comment type="subcellular location">
    <subcellularLocation>
        <location evidence="1">Nucleus</location>
    </subcellularLocation>
</comment>
<dbReference type="PANTHER" id="PTHR13964:SF25">
    <property type="entry name" value="AT-RICH INTERACTIVE DOMAIN-CONTAINING PROTEIN 5A"/>
    <property type="match status" value="1"/>
</dbReference>
<keyword evidence="10" id="KW-1185">Reference proteome</keyword>
<dbReference type="InterPro" id="IPR036431">
    <property type="entry name" value="ARID_dom_sf"/>
</dbReference>
<dbReference type="Ensembl" id="ENSSFOT00015031441.2">
    <property type="protein sequence ID" value="ENSSFOP00015031094.2"/>
    <property type="gene ID" value="ENSSFOG00015019932.2"/>
</dbReference>
<evidence type="ECO:0000259" key="8">
    <source>
        <dbReference type="PROSITE" id="PS51011"/>
    </source>
</evidence>
<feature type="region of interest" description="Disordered" evidence="7">
    <location>
        <begin position="441"/>
        <end position="496"/>
    </location>
</feature>
<protein>
    <recommendedName>
        <fullName evidence="8">ARID domain-containing protein</fullName>
    </recommendedName>
</protein>
<accession>A0A8C9SDK6</accession>
<evidence type="ECO:0000313" key="10">
    <source>
        <dbReference type="Proteomes" id="UP000694397"/>
    </source>
</evidence>
<dbReference type="InterPro" id="IPR051232">
    <property type="entry name" value="ARID/SWI1_ChromRemod"/>
</dbReference>
<name>A0A8C9SDK6_SCLFO</name>
<dbReference type="AlphaFoldDB" id="A0A8C9SDK6"/>
<evidence type="ECO:0000256" key="3">
    <source>
        <dbReference type="ARBA" id="ARBA00023125"/>
    </source>
</evidence>
<sequence>MSQEGVCEGPSSEQKDLNEENFLKELYLFMRNRDTPIERIPHLGFKQIDLFLMYKTVQKLGGYSQVTAHQLWKQVYNELGGNPRSTSAATCTRRHYEKLILPFEWHLRGKDDKDLPLPRQQKRSRYSSFLNEEEEILRGGKRADHRDFLPDTRMRIIPVPMHYRYFHSGHHPLPNYSPISPTMHSPHSHPHCPIQRMPPHQELSEWPEQRLALLRSLAKEFTSGWAEPLNLSCKEGRMDTLKQQPSSFTPTSSSNKTPRFLNKASPLYAAWKLSSEEVELSEKERDGTMQSPPQSPFLAKDPHIVDLTLWNHCSTVTAPAIPLNTGSSPTHRCTLDNSAAKTPERSCSQQKEDEEAYSPTPFPLDLSGVLPTSPKNSMGRMEIQIPLGVLQDLLKGRFQMASILQSDRDLKDVGDGRIECQSNAETVTLGEDPADLSIKENARERKTTVEVSHRASNLERMRSSTSSSSKDSHDQCHESMSTCQESMDSKTHKVESLSEYRGGTKFSKLIMADSSTTGNVSHPQMYSQFKEYEVWKERATRNMQIQDSMLDRRCVQAPSSPVWLYPESRVREHEIKVHPAPGFTANLPQSMASQFRAAQGVSLGLPERRSVSDVPTMVMANHSSPSVLSLTPEEYFKLRQLISSSP</sequence>
<reference evidence="9" key="2">
    <citation type="submission" date="2025-08" db="UniProtKB">
        <authorList>
            <consortium name="Ensembl"/>
        </authorList>
    </citation>
    <scope>IDENTIFICATION</scope>
</reference>
<evidence type="ECO:0000313" key="9">
    <source>
        <dbReference type="Ensembl" id="ENSSFOP00015031094.2"/>
    </source>
</evidence>
<keyword evidence="6" id="KW-0539">Nucleus</keyword>
<dbReference type="GO" id="GO:0006357">
    <property type="term" value="P:regulation of transcription by RNA polymerase II"/>
    <property type="evidence" value="ECO:0007669"/>
    <property type="project" value="TreeGrafter"/>
</dbReference>
<dbReference type="SUPFAM" id="SSF46774">
    <property type="entry name" value="ARID-like"/>
    <property type="match status" value="1"/>
</dbReference>
<dbReference type="CDD" id="cd16869">
    <property type="entry name" value="ARID_ARID5"/>
    <property type="match status" value="1"/>
</dbReference>
<evidence type="ECO:0000256" key="1">
    <source>
        <dbReference type="ARBA" id="ARBA00004123"/>
    </source>
</evidence>
<reference evidence="9 10" key="1">
    <citation type="submission" date="2019-04" db="EMBL/GenBank/DDBJ databases">
        <authorList>
            <consortium name="Wellcome Sanger Institute Data Sharing"/>
        </authorList>
    </citation>
    <scope>NUCLEOTIDE SEQUENCE [LARGE SCALE GENOMIC DNA]</scope>
</reference>
<dbReference type="GeneTree" id="ENSGT00940000163584"/>
<dbReference type="Gene3D" id="1.10.150.60">
    <property type="entry name" value="ARID DNA-binding domain"/>
    <property type="match status" value="1"/>
</dbReference>
<keyword evidence="2" id="KW-0805">Transcription regulation</keyword>
<evidence type="ECO:0000256" key="5">
    <source>
        <dbReference type="ARBA" id="ARBA00023163"/>
    </source>
</evidence>
<dbReference type="InterPro" id="IPR001606">
    <property type="entry name" value="ARID_dom"/>
</dbReference>
<dbReference type="PANTHER" id="PTHR13964">
    <property type="entry name" value="RBP-RELATED"/>
    <property type="match status" value="1"/>
</dbReference>
<dbReference type="PROSITE" id="PS51011">
    <property type="entry name" value="ARID"/>
    <property type="match status" value="1"/>
</dbReference>
<dbReference type="SMART" id="SM00501">
    <property type="entry name" value="BRIGHT"/>
    <property type="match status" value="1"/>
</dbReference>
<feature type="compositionally biased region" description="Polar residues" evidence="7">
    <location>
        <begin position="336"/>
        <end position="349"/>
    </location>
</feature>
<evidence type="ECO:0000256" key="7">
    <source>
        <dbReference type="SAM" id="MobiDB-lite"/>
    </source>
</evidence>
<keyword evidence="4" id="KW-0010">Activator</keyword>
<feature type="domain" description="ARID" evidence="8">
    <location>
        <begin position="16"/>
        <end position="108"/>
    </location>
</feature>
<evidence type="ECO:0000256" key="4">
    <source>
        <dbReference type="ARBA" id="ARBA00023159"/>
    </source>
</evidence>
<dbReference type="GO" id="GO:0000976">
    <property type="term" value="F:transcription cis-regulatory region binding"/>
    <property type="evidence" value="ECO:0007669"/>
    <property type="project" value="TreeGrafter"/>
</dbReference>
<dbReference type="Proteomes" id="UP000694397">
    <property type="component" value="Chromosome 6"/>
</dbReference>
<evidence type="ECO:0000256" key="2">
    <source>
        <dbReference type="ARBA" id="ARBA00023015"/>
    </source>
</evidence>